<proteinExistence type="predicted"/>
<dbReference type="EMBL" id="BORT01000018">
    <property type="protein sequence ID" value="GIO49068.1"/>
    <property type="molecule type" value="Genomic_DNA"/>
</dbReference>
<dbReference type="SUPFAM" id="SSF53590">
    <property type="entry name" value="Nucleoside hydrolase"/>
    <property type="match status" value="1"/>
</dbReference>
<dbReference type="Pfam" id="PF01156">
    <property type="entry name" value="IU_nuc_hydro"/>
    <property type="match status" value="1"/>
</dbReference>
<comment type="caution">
    <text evidence="2">The sequence shown here is derived from an EMBL/GenBank/DDBJ whole genome shotgun (WGS) entry which is preliminary data.</text>
</comment>
<organism evidence="2 3">
    <name type="scientific">Paenibacillus azoreducens</name>
    <dbReference type="NCBI Taxonomy" id="116718"/>
    <lineage>
        <taxon>Bacteria</taxon>
        <taxon>Bacillati</taxon>
        <taxon>Bacillota</taxon>
        <taxon>Bacilli</taxon>
        <taxon>Bacillales</taxon>
        <taxon>Paenibacillaceae</taxon>
        <taxon>Paenibacillus</taxon>
    </lineage>
</organism>
<keyword evidence="3" id="KW-1185">Reference proteome</keyword>
<evidence type="ECO:0000259" key="1">
    <source>
        <dbReference type="Pfam" id="PF01156"/>
    </source>
</evidence>
<evidence type="ECO:0000313" key="2">
    <source>
        <dbReference type="EMBL" id="GIO49068.1"/>
    </source>
</evidence>
<sequence>MYKETIGNTTPVAEFNVYVDAEAYSIMVKSGIPITIIGFDVCLGEAELYKQRLSSLLVRDYDY</sequence>
<dbReference type="GO" id="GO:0016799">
    <property type="term" value="F:hydrolase activity, hydrolyzing N-glycosyl compounds"/>
    <property type="evidence" value="ECO:0007669"/>
    <property type="project" value="InterPro"/>
</dbReference>
<dbReference type="RefSeq" id="WP_237100064.1">
    <property type="nucleotide sequence ID" value="NZ_AP025343.1"/>
</dbReference>
<dbReference type="Gene3D" id="3.90.245.10">
    <property type="entry name" value="Ribonucleoside hydrolase-like"/>
    <property type="match status" value="1"/>
</dbReference>
<name>A0A919YGU9_9BACL</name>
<dbReference type="InterPro" id="IPR001910">
    <property type="entry name" value="Inosine/uridine_hydrolase_dom"/>
</dbReference>
<dbReference type="Proteomes" id="UP000682811">
    <property type="component" value="Unassembled WGS sequence"/>
</dbReference>
<evidence type="ECO:0000313" key="3">
    <source>
        <dbReference type="Proteomes" id="UP000682811"/>
    </source>
</evidence>
<accession>A0A919YGU9</accession>
<reference evidence="2 3" key="1">
    <citation type="submission" date="2021-03" db="EMBL/GenBank/DDBJ databases">
        <title>Antimicrobial resistance genes in bacteria isolated from Japanese honey, and their potential for conferring macrolide and lincosamide resistance in the American foulbrood pathogen Paenibacillus larvae.</title>
        <authorList>
            <person name="Okamoto M."/>
            <person name="Kumagai M."/>
            <person name="Kanamori H."/>
            <person name="Takamatsu D."/>
        </authorList>
    </citation>
    <scope>NUCLEOTIDE SEQUENCE [LARGE SCALE GENOMIC DNA]</scope>
    <source>
        <strain evidence="2 3">J34TS1</strain>
    </source>
</reference>
<dbReference type="InterPro" id="IPR036452">
    <property type="entry name" value="Ribo_hydro-like"/>
</dbReference>
<protein>
    <recommendedName>
        <fullName evidence="1">Inosine/uridine-preferring nucleoside hydrolase domain-containing protein</fullName>
    </recommendedName>
</protein>
<gene>
    <name evidence="2" type="ORF">J34TS1_38330</name>
</gene>
<feature type="domain" description="Inosine/uridine-preferring nucleoside hydrolase" evidence="1">
    <location>
        <begin position="6"/>
        <end position="55"/>
    </location>
</feature>
<dbReference type="AlphaFoldDB" id="A0A919YGU9"/>